<reference evidence="2" key="1">
    <citation type="submission" date="2016-11" db="EMBL/GenBank/DDBJ databases">
        <authorList>
            <person name="Varghese N."/>
            <person name="Submissions S."/>
        </authorList>
    </citation>
    <scope>NUCLEOTIDE SEQUENCE [LARGE SCALE GENOMIC DNA]</scope>
    <source>
        <strain evidence="2">CGMCC 1.10835</strain>
    </source>
</reference>
<dbReference type="EMBL" id="FRAQ01000001">
    <property type="protein sequence ID" value="SHK28763.1"/>
    <property type="molecule type" value="Genomic_DNA"/>
</dbReference>
<dbReference type="RefSeq" id="WP_228704417.1">
    <property type="nucleotide sequence ID" value="NZ_FRAQ01000001.1"/>
</dbReference>
<evidence type="ECO:0008006" key="3">
    <source>
        <dbReference type="Google" id="ProtNLM"/>
    </source>
</evidence>
<organism evidence="1 2">
    <name type="scientific">Marinobacter antarcticus</name>
    <dbReference type="NCBI Taxonomy" id="564117"/>
    <lineage>
        <taxon>Bacteria</taxon>
        <taxon>Pseudomonadati</taxon>
        <taxon>Pseudomonadota</taxon>
        <taxon>Gammaproteobacteria</taxon>
        <taxon>Pseudomonadales</taxon>
        <taxon>Marinobacteraceae</taxon>
        <taxon>Marinobacter</taxon>
    </lineage>
</organism>
<protein>
    <recommendedName>
        <fullName evidence="3">Lipoprotein</fullName>
    </recommendedName>
</protein>
<dbReference type="STRING" id="564117.SAMN05216369_1362"/>
<accession>A0A1M6R8H6</accession>
<evidence type="ECO:0000313" key="1">
    <source>
        <dbReference type="EMBL" id="SHK28763.1"/>
    </source>
</evidence>
<name>A0A1M6R8H6_9GAMM</name>
<dbReference type="PROSITE" id="PS51257">
    <property type="entry name" value="PROKAR_LIPOPROTEIN"/>
    <property type="match status" value="1"/>
</dbReference>
<dbReference type="Proteomes" id="UP000184497">
    <property type="component" value="Unassembled WGS sequence"/>
</dbReference>
<proteinExistence type="predicted"/>
<evidence type="ECO:0000313" key="2">
    <source>
        <dbReference type="Proteomes" id="UP000184497"/>
    </source>
</evidence>
<gene>
    <name evidence="1" type="ORF">SAMN05216369_1362</name>
</gene>
<sequence>MKRPFLFAIAATTLMSGCQTSTYMSSAATDGDGVTCNEIYTAFDAYKQDRQSADAWAQLSRLVSPTAGNYADMGVNTASSYFEQIKASANVALAVRGCQPVN</sequence>
<keyword evidence="2" id="KW-1185">Reference proteome</keyword>
<dbReference type="AlphaFoldDB" id="A0A1M6R8H6"/>